<gene>
    <name evidence="1" type="ORF">NDU88_003141</name>
</gene>
<sequence>MVYEVRRQLIAKLKVQAGKLAVLQQWEVFSSEMCSRTLEVHRELQSLWDTLSKTSFKSYRQLLHREGDRIQARSFQVLRCETDMPPIRYIRDALQQLQTRRRNISTALLHHLQVVYRAGLQGSKEEINGYLTRIGLPQFHSDLVQELEEDLSIEELAEALKAFNRSKALGGDEFPAEFH</sequence>
<protein>
    <submittedName>
        <fullName evidence="1">Uncharacterized protein</fullName>
    </submittedName>
</protein>
<keyword evidence="2" id="KW-1185">Reference proteome</keyword>
<dbReference type="EMBL" id="JANPWB010000009">
    <property type="protein sequence ID" value="KAJ1150347.1"/>
    <property type="molecule type" value="Genomic_DNA"/>
</dbReference>
<organism evidence="1 2">
    <name type="scientific">Pleurodeles waltl</name>
    <name type="common">Iberian ribbed newt</name>
    <dbReference type="NCBI Taxonomy" id="8319"/>
    <lineage>
        <taxon>Eukaryota</taxon>
        <taxon>Metazoa</taxon>
        <taxon>Chordata</taxon>
        <taxon>Craniata</taxon>
        <taxon>Vertebrata</taxon>
        <taxon>Euteleostomi</taxon>
        <taxon>Amphibia</taxon>
        <taxon>Batrachia</taxon>
        <taxon>Caudata</taxon>
        <taxon>Salamandroidea</taxon>
        <taxon>Salamandridae</taxon>
        <taxon>Pleurodelinae</taxon>
        <taxon>Pleurodeles</taxon>
    </lineage>
</organism>
<evidence type="ECO:0000313" key="1">
    <source>
        <dbReference type="EMBL" id="KAJ1150347.1"/>
    </source>
</evidence>
<reference evidence="1" key="1">
    <citation type="journal article" date="2022" name="bioRxiv">
        <title>Sequencing and chromosome-scale assembly of the giantPleurodeles waltlgenome.</title>
        <authorList>
            <person name="Brown T."/>
            <person name="Elewa A."/>
            <person name="Iarovenko S."/>
            <person name="Subramanian E."/>
            <person name="Araus A.J."/>
            <person name="Petzold A."/>
            <person name="Susuki M."/>
            <person name="Suzuki K.-i.T."/>
            <person name="Hayashi T."/>
            <person name="Toyoda A."/>
            <person name="Oliveira C."/>
            <person name="Osipova E."/>
            <person name="Leigh N.D."/>
            <person name="Simon A."/>
            <person name="Yun M.H."/>
        </authorList>
    </citation>
    <scope>NUCLEOTIDE SEQUENCE</scope>
    <source>
        <strain evidence="1">20211129_DDA</strain>
        <tissue evidence="1">Liver</tissue>
    </source>
</reference>
<evidence type="ECO:0000313" key="2">
    <source>
        <dbReference type="Proteomes" id="UP001066276"/>
    </source>
</evidence>
<accession>A0AAV7RFE7</accession>
<dbReference type="Proteomes" id="UP001066276">
    <property type="component" value="Chromosome 5"/>
</dbReference>
<proteinExistence type="predicted"/>
<name>A0AAV7RFE7_PLEWA</name>
<comment type="caution">
    <text evidence="1">The sequence shown here is derived from an EMBL/GenBank/DDBJ whole genome shotgun (WGS) entry which is preliminary data.</text>
</comment>
<dbReference type="AlphaFoldDB" id="A0AAV7RFE7"/>